<keyword evidence="7 10" id="KW-0408">Iron</keyword>
<dbReference type="GO" id="GO:0020037">
    <property type="term" value="F:heme binding"/>
    <property type="evidence" value="ECO:0007669"/>
    <property type="project" value="InterPro"/>
</dbReference>
<keyword evidence="13" id="KW-1133">Transmembrane helix</keyword>
<reference evidence="14" key="2">
    <citation type="submission" date="2025-08" db="UniProtKB">
        <authorList>
            <consortium name="Ensembl"/>
        </authorList>
    </citation>
    <scope>IDENTIFICATION</scope>
</reference>
<feature type="binding site" description="axial binding residue" evidence="10">
    <location>
        <position position="483"/>
    </location>
    <ligand>
        <name>heme</name>
        <dbReference type="ChEBI" id="CHEBI:30413"/>
    </ligand>
    <ligandPart>
        <name>Fe</name>
        <dbReference type="ChEBI" id="CHEBI:18248"/>
    </ligandPart>
</feature>
<evidence type="ECO:0000313" key="15">
    <source>
        <dbReference type="Proteomes" id="UP000005226"/>
    </source>
</evidence>
<dbReference type="AlphaFoldDB" id="H2V8A8"/>
<dbReference type="Pfam" id="PF00067">
    <property type="entry name" value="p450"/>
    <property type="match status" value="1"/>
</dbReference>
<reference evidence="14" key="3">
    <citation type="submission" date="2025-09" db="UniProtKB">
        <authorList>
            <consortium name="Ensembl"/>
        </authorList>
    </citation>
    <scope>IDENTIFICATION</scope>
</reference>
<dbReference type="STRING" id="31033.ENSTRUP00000045447"/>
<proteinExistence type="inferred from homology"/>
<gene>
    <name evidence="14" type="primary">LOC101079093</name>
</gene>
<dbReference type="Gene3D" id="1.10.630.10">
    <property type="entry name" value="Cytochrome P450"/>
    <property type="match status" value="1"/>
</dbReference>
<dbReference type="GeneID" id="101079093"/>
<feature type="transmembrane region" description="Helical" evidence="13">
    <location>
        <begin position="50"/>
        <end position="69"/>
    </location>
</feature>
<dbReference type="InterPro" id="IPR036396">
    <property type="entry name" value="Cyt_P450_sf"/>
</dbReference>
<protein>
    <submittedName>
        <fullName evidence="14">Cytochrome P450 2J6-like</fullName>
    </submittedName>
</protein>
<keyword evidence="15" id="KW-1185">Reference proteome</keyword>
<evidence type="ECO:0000256" key="5">
    <source>
        <dbReference type="ARBA" id="ARBA00022723"/>
    </source>
</evidence>
<evidence type="ECO:0000256" key="6">
    <source>
        <dbReference type="ARBA" id="ARBA00023002"/>
    </source>
</evidence>
<evidence type="ECO:0000256" key="4">
    <source>
        <dbReference type="ARBA" id="ARBA00022617"/>
    </source>
</evidence>
<dbReference type="InterPro" id="IPR050182">
    <property type="entry name" value="Cytochrome_P450_fam2"/>
</dbReference>
<dbReference type="OrthoDB" id="2789670at2759"/>
<dbReference type="PRINTS" id="PR00385">
    <property type="entry name" value="P450"/>
</dbReference>
<evidence type="ECO:0000256" key="10">
    <source>
        <dbReference type="PIRSR" id="PIRSR602401-1"/>
    </source>
</evidence>
<evidence type="ECO:0000256" key="7">
    <source>
        <dbReference type="ARBA" id="ARBA00023004"/>
    </source>
</evidence>
<comment type="cofactor">
    <cofactor evidence="1 10">
        <name>heme</name>
        <dbReference type="ChEBI" id="CHEBI:30413"/>
    </cofactor>
</comment>
<dbReference type="FunFam" id="1.10.630.10:FF:000004">
    <property type="entry name" value="cytochrome P450 2D15 isoform X1"/>
    <property type="match status" value="1"/>
</dbReference>
<dbReference type="KEGG" id="tru:101079093"/>
<dbReference type="GO" id="GO:0016712">
    <property type="term" value="F:oxidoreductase activity, acting on paired donors, with incorporation or reduction of molecular oxygen, reduced flavin or flavoprotein as one donor, and incorporation of one atom of oxygen"/>
    <property type="evidence" value="ECO:0007669"/>
    <property type="project" value="InterPro"/>
</dbReference>
<dbReference type="OMA" id="VINSWAM"/>
<dbReference type="SUPFAM" id="SSF48264">
    <property type="entry name" value="Cytochrome P450"/>
    <property type="match status" value="1"/>
</dbReference>
<dbReference type="PANTHER" id="PTHR24300">
    <property type="entry name" value="CYTOCHROME P450 508A4-RELATED"/>
    <property type="match status" value="1"/>
</dbReference>
<dbReference type="GeneTree" id="ENSGT00950000182879"/>
<keyword evidence="6 11" id="KW-0560">Oxidoreductase</keyword>
<dbReference type="GO" id="GO:0006082">
    <property type="term" value="P:organic acid metabolic process"/>
    <property type="evidence" value="ECO:0007669"/>
    <property type="project" value="TreeGrafter"/>
</dbReference>
<dbReference type="PRINTS" id="PR01686">
    <property type="entry name" value="EP450ICYP2D"/>
</dbReference>
<reference evidence="14 15" key="1">
    <citation type="journal article" date="2011" name="Genome Biol. Evol.">
        <title>Integration of the genetic map and genome assembly of fugu facilitates insights into distinct features of genome evolution in teleosts and mammals.</title>
        <authorList>
            <person name="Kai W."/>
            <person name="Kikuchi K."/>
            <person name="Tohari S."/>
            <person name="Chew A.K."/>
            <person name="Tay A."/>
            <person name="Fujiwara A."/>
            <person name="Hosoya S."/>
            <person name="Suetake H."/>
            <person name="Naruse K."/>
            <person name="Brenner S."/>
            <person name="Suzuki Y."/>
            <person name="Venkatesh B."/>
        </authorList>
    </citation>
    <scope>NUCLEOTIDE SEQUENCE [LARGE SCALE GENOMIC DNA]</scope>
</reference>
<organism evidence="14 15">
    <name type="scientific">Takifugu rubripes</name>
    <name type="common">Japanese pufferfish</name>
    <name type="synonym">Fugu rubripes</name>
    <dbReference type="NCBI Taxonomy" id="31033"/>
    <lineage>
        <taxon>Eukaryota</taxon>
        <taxon>Metazoa</taxon>
        <taxon>Chordata</taxon>
        <taxon>Craniata</taxon>
        <taxon>Vertebrata</taxon>
        <taxon>Euteleostomi</taxon>
        <taxon>Actinopterygii</taxon>
        <taxon>Neopterygii</taxon>
        <taxon>Teleostei</taxon>
        <taxon>Neoteleostei</taxon>
        <taxon>Acanthomorphata</taxon>
        <taxon>Eupercaria</taxon>
        <taxon>Tetraodontiformes</taxon>
        <taxon>Tetradontoidea</taxon>
        <taxon>Tetraodontidae</taxon>
        <taxon>Takifugu</taxon>
    </lineage>
</organism>
<dbReference type="PANTHER" id="PTHR24300:SF177">
    <property type="entry name" value="CYTOCHROME P450 2J2"/>
    <property type="match status" value="1"/>
</dbReference>
<dbReference type="RefSeq" id="XP_003974088.2">
    <property type="nucleotide sequence ID" value="XM_003974039.3"/>
</dbReference>
<dbReference type="InterPro" id="IPR001128">
    <property type="entry name" value="Cyt_P450"/>
</dbReference>
<evidence type="ECO:0000256" key="8">
    <source>
        <dbReference type="ARBA" id="ARBA00023033"/>
    </source>
</evidence>
<dbReference type="Ensembl" id="ENSTRUT00000045599.3">
    <property type="protein sequence ID" value="ENSTRUP00000045447.3"/>
    <property type="gene ID" value="ENSTRUG00000017693.3"/>
</dbReference>
<dbReference type="InterPro" id="IPR008069">
    <property type="entry name" value="Cyt_P450_E_grp-I_CYP2D-like"/>
</dbReference>
<evidence type="ECO:0000256" key="1">
    <source>
        <dbReference type="ARBA" id="ARBA00001971"/>
    </source>
</evidence>
<evidence type="ECO:0000256" key="12">
    <source>
        <dbReference type="SAM" id="MobiDB-lite"/>
    </source>
</evidence>
<feature type="region of interest" description="Disordered" evidence="12">
    <location>
        <begin position="1"/>
        <end position="24"/>
    </location>
</feature>
<evidence type="ECO:0000256" key="9">
    <source>
        <dbReference type="ARBA" id="ARBA00023136"/>
    </source>
</evidence>
<dbReference type="PROSITE" id="PS00086">
    <property type="entry name" value="CYTOCHROME_P450"/>
    <property type="match status" value="1"/>
</dbReference>
<dbReference type="InterPro" id="IPR017972">
    <property type="entry name" value="Cyt_P450_CS"/>
</dbReference>
<comment type="subcellular location">
    <subcellularLocation>
        <location evidence="2">Membrane</location>
    </subcellularLocation>
</comment>
<keyword evidence="8 11" id="KW-0503">Monooxygenase</keyword>
<name>H2V8A8_TAKRU</name>
<sequence>MWRHTRLSEEGINKNSSSVARSHARTPLTQLQPLTRMGLIVSVFGSHADWSISTLLLFTAVFILMVNWIRNRRPPSFPPGPWTLPVVGNMHNLAHHRMHLNLMELAETYGNVFSIQLGQEWMVVLNGPTILKEALVNQGDSVADRPNLQLIIDSCHGLGLGFSSGHLWKQQRQFAISTLRYFGSGSKSLEPVVLEEFAHCAKQFSEFKGKPFAPQLMFYNIVTNIICSLVFGHRFEYGDKNFEKLMNSFGRCLQIEASVCAQLYNSFPRLMGCLPGPHQTVKRIYQNIRDFIREEMKEHKKGLDPSTPRDYIDCYLNKIKKSNLEPHNTFHEENLVICVWDLFLAGTDTTTCTLRWLFLFMAKYPEMQEKVQAEIDEVIGQSRRATMDDCVNMPYTNAVIHESLRMGNVVPLSLLHATGRDIQLEGYTIPKGTTVIANLTSALFDKNEWETPFAFNPGHFLDEEGRFRKRTAFLPFSAGRRLCLGENLARMMLFLFFTSFMQDFTISFPAGVSPAMEYHHFGVTLAPHPFDICAVSR</sequence>
<dbReference type="GO" id="GO:0005737">
    <property type="term" value="C:cytoplasm"/>
    <property type="evidence" value="ECO:0007669"/>
    <property type="project" value="TreeGrafter"/>
</dbReference>
<evidence type="ECO:0000256" key="2">
    <source>
        <dbReference type="ARBA" id="ARBA00004370"/>
    </source>
</evidence>
<keyword evidence="9 13" id="KW-0472">Membrane</keyword>
<dbReference type="CDD" id="cd11026">
    <property type="entry name" value="CYP2"/>
    <property type="match status" value="1"/>
</dbReference>
<feature type="compositionally biased region" description="Basic and acidic residues" evidence="12">
    <location>
        <begin position="1"/>
        <end position="12"/>
    </location>
</feature>
<dbReference type="Proteomes" id="UP000005226">
    <property type="component" value="Chromosome 20"/>
</dbReference>
<evidence type="ECO:0000256" key="3">
    <source>
        <dbReference type="ARBA" id="ARBA00010617"/>
    </source>
</evidence>
<keyword evidence="13" id="KW-0812">Transmembrane</keyword>
<dbReference type="PRINTS" id="PR00463">
    <property type="entry name" value="EP450I"/>
</dbReference>
<accession>H2V8A8</accession>
<dbReference type="eggNOG" id="KOG0156">
    <property type="taxonomic scope" value="Eukaryota"/>
</dbReference>
<dbReference type="InterPro" id="IPR002401">
    <property type="entry name" value="Cyt_P450_E_grp-I"/>
</dbReference>
<dbReference type="GO" id="GO:0005506">
    <property type="term" value="F:iron ion binding"/>
    <property type="evidence" value="ECO:0007669"/>
    <property type="project" value="InterPro"/>
</dbReference>
<evidence type="ECO:0000313" key="14">
    <source>
        <dbReference type="Ensembl" id="ENSTRUP00000045447.3"/>
    </source>
</evidence>
<evidence type="ECO:0000256" key="13">
    <source>
        <dbReference type="SAM" id="Phobius"/>
    </source>
</evidence>
<evidence type="ECO:0000256" key="11">
    <source>
        <dbReference type="RuleBase" id="RU000461"/>
    </source>
</evidence>
<dbReference type="InParanoid" id="H2V8A8"/>
<dbReference type="GO" id="GO:0006805">
    <property type="term" value="P:xenobiotic metabolic process"/>
    <property type="evidence" value="ECO:0007669"/>
    <property type="project" value="TreeGrafter"/>
</dbReference>
<dbReference type="GO" id="GO:0016020">
    <property type="term" value="C:membrane"/>
    <property type="evidence" value="ECO:0007669"/>
    <property type="project" value="UniProtKB-SubCell"/>
</dbReference>
<keyword evidence="5 10" id="KW-0479">Metal-binding</keyword>
<keyword evidence="4 10" id="KW-0349">Heme</keyword>
<comment type="similarity">
    <text evidence="3 11">Belongs to the cytochrome P450 family.</text>
</comment>